<dbReference type="InterPro" id="IPR003029">
    <property type="entry name" value="S1_domain"/>
</dbReference>
<organism evidence="2 3">
    <name type="scientific">Candidatus Hodgkinia cicadicola</name>
    <dbReference type="NCBI Taxonomy" id="573658"/>
    <lineage>
        <taxon>Bacteria</taxon>
        <taxon>Pseudomonadati</taxon>
        <taxon>Pseudomonadota</taxon>
        <taxon>Alphaproteobacteria</taxon>
        <taxon>Hyphomicrobiales</taxon>
        <taxon>Candidatus Hodgkinia</taxon>
    </lineage>
</organism>
<dbReference type="InterPro" id="IPR012340">
    <property type="entry name" value="NA-bd_OB-fold"/>
</dbReference>
<proteinExistence type="predicted"/>
<dbReference type="PROSITE" id="PS50126">
    <property type="entry name" value="S1"/>
    <property type="match status" value="1"/>
</dbReference>
<name>A0ABX4MH54_9HYPH</name>
<evidence type="ECO:0000259" key="1">
    <source>
        <dbReference type="PROSITE" id="PS50126"/>
    </source>
</evidence>
<gene>
    <name evidence="2" type="primary">rpsA</name>
    <name evidence="2" type="ORF">alecur_188</name>
</gene>
<keyword evidence="2" id="KW-0687">Ribonucleoprotein</keyword>
<dbReference type="Gene3D" id="2.40.50.140">
    <property type="entry name" value="Nucleic acid-binding proteins"/>
    <property type="match status" value="1"/>
</dbReference>
<sequence length="426" mass="48621">MASCIKLANSICKVELVKNIVEGGIVRGKIVRKNEEFMIIDIGFKSNVRLFKDDMWNYNSFKVNQQIDVFIEELDSEMGGTIVSRRGLGIEESWAALQQAFDSNMWVNGQVISSVIEGYLVKVFDLLALLPVNSEDKDNNIQSNRSNRYKINEIKREEGFITLCQPNEDLEVKNKEELNVVLKRGDLVWGVVNRIVDGKIYVDLGWKNGIVDLSDMDWWEMLRLLWCLPIGCLILTKYNDKLKDETTLSLKWHSTNYIGWNTPVLGTILDLNEGCLNVKLTQGLDDQVLNSAIRIRDIDKPLTIASIKGFNVVKLAFDSVNFVERIVYLSLDLEGTKCLNFVKANEGKSIRGRISKIRNNSIIVSLSQDLYGEINYSIKPSNNISNWFKTMFERSIDVRICDYDPVSNRISLALSKIDRNNLIITE</sequence>
<feature type="domain" description="S1 motif" evidence="1">
    <location>
        <begin position="347"/>
        <end position="415"/>
    </location>
</feature>
<keyword evidence="2" id="KW-0689">Ribosomal protein</keyword>
<reference evidence="2" key="1">
    <citation type="submission" date="2017-09" db="EMBL/GenBank/DDBJ databases">
        <authorList>
            <person name="Campbell M.A."/>
            <person name="Lukasik P."/>
            <person name="Simon C."/>
            <person name="McCutcheon J.P."/>
        </authorList>
    </citation>
    <scope>NUCLEOTIDE SEQUENCE [LARGE SCALE GENOMIC DNA]</scope>
    <source>
        <strain evidence="2">ALECUR</strain>
    </source>
</reference>
<protein>
    <submittedName>
        <fullName evidence="2">30S ribosomal protein S1</fullName>
    </submittedName>
</protein>
<comment type="caution">
    <text evidence="2">The sequence shown here is derived from an EMBL/GenBank/DDBJ whole genome shotgun (WGS) entry which is preliminary data.</text>
</comment>
<dbReference type="Proteomes" id="UP000229529">
    <property type="component" value="Unassembled WGS sequence"/>
</dbReference>
<dbReference type="GO" id="GO:0005840">
    <property type="term" value="C:ribosome"/>
    <property type="evidence" value="ECO:0007669"/>
    <property type="project" value="UniProtKB-KW"/>
</dbReference>
<evidence type="ECO:0000313" key="2">
    <source>
        <dbReference type="EMBL" id="PIM96169.1"/>
    </source>
</evidence>
<evidence type="ECO:0000313" key="3">
    <source>
        <dbReference type="Proteomes" id="UP000229529"/>
    </source>
</evidence>
<accession>A0ABX4MH54</accession>
<dbReference type="EMBL" id="NXGS01000122">
    <property type="protein sequence ID" value="PIM96169.1"/>
    <property type="molecule type" value="Genomic_DNA"/>
</dbReference>
<dbReference type="SUPFAM" id="SSF50249">
    <property type="entry name" value="Nucleic acid-binding proteins"/>
    <property type="match status" value="2"/>
</dbReference>
<keyword evidence="3" id="KW-1185">Reference proteome</keyword>